<dbReference type="EMBL" id="CP023671">
    <property type="protein sequence ID" value="AYE35005.1"/>
    <property type="molecule type" value="Genomic_DNA"/>
</dbReference>
<dbReference type="AlphaFoldDB" id="A0A9N7JMD3"/>
<dbReference type="Gene3D" id="1.10.1660.10">
    <property type="match status" value="1"/>
</dbReference>
<keyword evidence="4" id="KW-0804">Transcription</keyword>
<organism evidence="6 7">
    <name type="scientific">Clostridium septicum</name>
    <dbReference type="NCBI Taxonomy" id="1504"/>
    <lineage>
        <taxon>Bacteria</taxon>
        <taxon>Bacillati</taxon>
        <taxon>Bacillota</taxon>
        <taxon>Clostridia</taxon>
        <taxon>Eubacteriales</taxon>
        <taxon>Clostridiaceae</taxon>
        <taxon>Clostridium</taxon>
    </lineage>
</organism>
<evidence type="ECO:0000256" key="4">
    <source>
        <dbReference type="ARBA" id="ARBA00023163"/>
    </source>
</evidence>
<keyword evidence="3" id="KW-0238">DNA-binding</keyword>
<evidence type="ECO:0000256" key="1">
    <source>
        <dbReference type="ARBA" id="ARBA00022491"/>
    </source>
</evidence>
<dbReference type="InterPro" id="IPR009061">
    <property type="entry name" value="DNA-bd_dom_put_sf"/>
</dbReference>
<dbReference type="CDD" id="cd01106">
    <property type="entry name" value="HTH_TipAL-Mta"/>
    <property type="match status" value="1"/>
</dbReference>
<dbReference type="GO" id="GO:0003677">
    <property type="term" value="F:DNA binding"/>
    <property type="evidence" value="ECO:0007669"/>
    <property type="project" value="UniProtKB-KW"/>
</dbReference>
<evidence type="ECO:0000256" key="3">
    <source>
        <dbReference type="ARBA" id="ARBA00023125"/>
    </source>
</evidence>
<keyword evidence="1" id="KW-0678">Repressor</keyword>
<dbReference type="GO" id="GO:0003700">
    <property type="term" value="F:DNA-binding transcription factor activity"/>
    <property type="evidence" value="ECO:0007669"/>
    <property type="project" value="InterPro"/>
</dbReference>
<dbReference type="Pfam" id="PF13411">
    <property type="entry name" value="MerR_1"/>
    <property type="match status" value="1"/>
</dbReference>
<name>A0A9N7JMD3_CLOSE</name>
<evidence type="ECO:0000259" key="5">
    <source>
        <dbReference type="PROSITE" id="PS50937"/>
    </source>
</evidence>
<protein>
    <submittedName>
        <fullName evidence="6">MerR family transcriptional regulator</fullName>
    </submittedName>
</protein>
<feature type="domain" description="HTH merR-type" evidence="5">
    <location>
        <begin position="32"/>
        <end position="101"/>
    </location>
</feature>
<sequence length="295" mass="34617">MIFNLHFAKFSIMQFFYIIIKFRLEVDSMKNKYMVGEVSKFLNISKDTLRYYDQIGIVTPKKSGKNGYRYYTMDNIVLLTYVLVLKDLDVPLNEIKNILSNNSLESMIKLIGNQKRVVEKKIKELQGIKSTINSLEKAFIQAYNYNNKFEVIESPKFIYKEIGEEIDSTMSTVMDEFRSINGLSEIVYTVIIKNICDIKKIVDNNIFYTVSARIEKFENEFYIGKTNIFEKSKCIHTVIRSSDDIKEIDLMELKKYLKENSFTINGDIIARAIAFEHIDEKPIDYYEVWVPIKEC</sequence>
<evidence type="ECO:0000256" key="2">
    <source>
        <dbReference type="ARBA" id="ARBA00023015"/>
    </source>
</evidence>
<accession>A0A9N7JMD3</accession>
<reference evidence="6 7" key="1">
    <citation type="submission" date="2017-09" db="EMBL/GenBank/DDBJ databases">
        <authorList>
            <person name="Thomas P."/>
            <person name="Seyboldt C."/>
        </authorList>
    </citation>
    <scope>NUCLEOTIDE SEQUENCE [LARGE SCALE GENOMIC DNA]</scope>
    <source>
        <strain evidence="6 7">DSM 7534</strain>
    </source>
</reference>
<dbReference type="OrthoDB" id="9791488at2"/>
<evidence type="ECO:0000313" key="7">
    <source>
        <dbReference type="Proteomes" id="UP000280586"/>
    </source>
</evidence>
<keyword evidence="2" id="KW-0805">Transcription regulation</keyword>
<dbReference type="SUPFAM" id="SSF46955">
    <property type="entry name" value="Putative DNA-binding domain"/>
    <property type="match status" value="1"/>
</dbReference>
<dbReference type="Proteomes" id="UP000280586">
    <property type="component" value="Chromosome"/>
</dbReference>
<dbReference type="PROSITE" id="PS50937">
    <property type="entry name" value="HTH_MERR_2"/>
    <property type="match status" value="1"/>
</dbReference>
<dbReference type="PROSITE" id="PS00552">
    <property type="entry name" value="HTH_MERR_1"/>
    <property type="match status" value="1"/>
</dbReference>
<dbReference type="PANTHER" id="PTHR30204:SF69">
    <property type="entry name" value="MERR-FAMILY TRANSCRIPTIONAL REGULATOR"/>
    <property type="match status" value="1"/>
</dbReference>
<evidence type="ECO:0000313" key="6">
    <source>
        <dbReference type="EMBL" id="AYE35005.1"/>
    </source>
</evidence>
<dbReference type="PANTHER" id="PTHR30204">
    <property type="entry name" value="REDOX-CYCLING DRUG-SENSING TRANSCRIPTIONAL ACTIVATOR SOXR"/>
    <property type="match status" value="1"/>
</dbReference>
<dbReference type="InterPro" id="IPR000551">
    <property type="entry name" value="MerR-type_HTH_dom"/>
</dbReference>
<proteinExistence type="predicted"/>
<dbReference type="SMART" id="SM00422">
    <property type="entry name" value="HTH_MERR"/>
    <property type="match status" value="1"/>
</dbReference>
<dbReference type="KEGG" id="csep:CP523_11585"/>
<dbReference type="InterPro" id="IPR047057">
    <property type="entry name" value="MerR_fam"/>
</dbReference>
<gene>
    <name evidence="6" type="ORF">CP523_11585</name>
</gene>